<name>A0A1X7V856_AMPQE</name>
<organism evidence="2">
    <name type="scientific">Amphimedon queenslandica</name>
    <name type="common">Sponge</name>
    <dbReference type="NCBI Taxonomy" id="400682"/>
    <lineage>
        <taxon>Eukaryota</taxon>
        <taxon>Metazoa</taxon>
        <taxon>Porifera</taxon>
        <taxon>Demospongiae</taxon>
        <taxon>Heteroscleromorpha</taxon>
        <taxon>Haplosclerida</taxon>
        <taxon>Niphatidae</taxon>
        <taxon>Amphimedon</taxon>
    </lineage>
</organism>
<dbReference type="Proteomes" id="UP000007879">
    <property type="component" value="Unassembled WGS sequence"/>
</dbReference>
<dbReference type="Gene3D" id="1.25.40.10">
    <property type="entry name" value="Tetratricopeptide repeat domain"/>
    <property type="match status" value="1"/>
</dbReference>
<dbReference type="PROSITE" id="PS50005">
    <property type="entry name" value="TPR"/>
    <property type="match status" value="2"/>
</dbReference>
<keyword evidence="1" id="KW-0802">TPR repeat</keyword>
<proteinExistence type="predicted"/>
<dbReference type="EnsemblMetazoa" id="XM_003385342.3">
    <property type="protein sequence ID" value="XP_003385390.1"/>
    <property type="gene ID" value="LOC100634931"/>
</dbReference>
<dbReference type="STRING" id="400682.A0A1X7V856"/>
<evidence type="ECO:0000256" key="1">
    <source>
        <dbReference type="PROSITE-ProRule" id="PRU00339"/>
    </source>
</evidence>
<keyword evidence="3" id="KW-1185">Reference proteome</keyword>
<dbReference type="SUPFAM" id="SSF48452">
    <property type="entry name" value="TPR-like"/>
    <property type="match status" value="1"/>
</dbReference>
<dbReference type="EnsemblMetazoa" id="Aqu2.1.36158_001">
    <property type="protein sequence ID" value="Aqu2.1.36158_001"/>
    <property type="gene ID" value="Aqu2.1.36158"/>
</dbReference>
<evidence type="ECO:0000313" key="2">
    <source>
        <dbReference type="EnsemblMetazoa" id="Aqu2.1.36158_001"/>
    </source>
</evidence>
<gene>
    <name evidence="2" type="primary">100634931</name>
</gene>
<dbReference type="eggNOG" id="KOG1124">
    <property type="taxonomic scope" value="Eukaryota"/>
</dbReference>
<sequence length="133" mass="15187">MEFYEKAKDLLSKNQLEECHEALNKLIDSRNSLSSNSLSLQVLADAYNTRGHIKYLWVDFDAAILDYSEAIQCDPSLAVAYYNRGQIHYRMGRYSLAEVDLLQALKLKPDFTDAALNLRQVQKDIASGHKFNV</sequence>
<protein>
    <submittedName>
        <fullName evidence="2">Uncharacterized protein</fullName>
    </submittedName>
</protein>
<dbReference type="OrthoDB" id="2017782at2759"/>
<evidence type="ECO:0000313" key="3">
    <source>
        <dbReference type="Proteomes" id="UP000007879"/>
    </source>
</evidence>
<dbReference type="OMA" id="GQIHYRM"/>
<dbReference type="PANTHER" id="PTHR47059">
    <property type="entry name" value="TETRATRICOPEPTIDE REPEAT PROTEIN 32"/>
    <property type="match status" value="1"/>
</dbReference>
<accession>A0A1X7V856</accession>
<dbReference type="SMART" id="SM00028">
    <property type="entry name" value="TPR"/>
    <property type="match status" value="2"/>
</dbReference>
<dbReference type="AlphaFoldDB" id="A0A1X7V856"/>
<feature type="repeat" description="TPR" evidence="1">
    <location>
        <begin position="78"/>
        <end position="111"/>
    </location>
</feature>
<dbReference type="PANTHER" id="PTHR47059:SF1">
    <property type="entry name" value="TETRATRICOPEPTIDE REPEAT PROTEIN 32"/>
    <property type="match status" value="1"/>
</dbReference>
<reference evidence="2" key="2">
    <citation type="submission" date="2017-05" db="UniProtKB">
        <authorList>
            <consortium name="EnsemblMetazoa"/>
        </authorList>
    </citation>
    <scope>IDENTIFICATION</scope>
</reference>
<reference evidence="3" key="1">
    <citation type="journal article" date="2010" name="Nature">
        <title>The Amphimedon queenslandica genome and the evolution of animal complexity.</title>
        <authorList>
            <person name="Srivastava M."/>
            <person name="Simakov O."/>
            <person name="Chapman J."/>
            <person name="Fahey B."/>
            <person name="Gauthier M.E."/>
            <person name="Mitros T."/>
            <person name="Richards G.S."/>
            <person name="Conaco C."/>
            <person name="Dacre M."/>
            <person name="Hellsten U."/>
            <person name="Larroux C."/>
            <person name="Putnam N.H."/>
            <person name="Stanke M."/>
            <person name="Adamska M."/>
            <person name="Darling A."/>
            <person name="Degnan S.M."/>
            <person name="Oakley T.H."/>
            <person name="Plachetzki D.C."/>
            <person name="Zhai Y."/>
            <person name="Adamski M."/>
            <person name="Calcino A."/>
            <person name="Cummins S.F."/>
            <person name="Goodstein D.M."/>
            <person name="Harris C."/>
            <person name="Jackson D.J."/>
            <person name="Leys S.P."/>
            <person name="Shu S."/>
            <person name="Woodcroft B.J."/>
            <person name="Vervoort M."/>
            <person name="Kosik K.S."/>
            <person name="Manning G."/>
            <person name="Degnan B.M."/>
            <person name="Rokhsar D.S."/>
        </authorList>
    </citation>
    <scope>NUCLEOTIDE SEQUENCE [LARGE SCALE GENOMIC DNA]</scope>
</reference>
<dbReference type="InterPro" id="IPR011990">
    <property type="entry name" value="TPR-like_helical_dom_sf"/>
</dbReference>
<dbReference type="InParanoid" id="A0A1X7V856"/>
<dbReference type="InterPro" id="IPR019734">
    <property type="entry name" value="TPR_rpt"/>
</dbReference>
<feature type="repeat" description="TPR" evidence="1">
    <location>
        <begin position="44"/>
        <end position="77"/>
    </location>
</feature>
<dbReference type="KEGG" id="aqu:100634931"/>
<dbReference type="Pfam" id="PF00515">
    <property type="entry name" value="TPR_1"/>
    <property type="match status" value="1"/>
</dbReference>